<protein>
    <submittedName>
        <fullName evidence="9">Ribosomal RNA small subunit methyltransferase C</fullName>
        <ecNumber evidence="9">2.1.1.172</ecNumber>
    </submittedName>
</protein>
<evidence type="ECO:0000256" key="5">
    <source>
        <dbReference type="ARBA" id="ARBA00022691"/>
    </source>
</evidence>
<organism evidence="9 10">
    <name type="scientific">Candidatus Magnetaquiglobus chichijimensis</name>
    <dbReference type="NCBI Taxonomy" id="3141448"/>
    <lineage>
        <taxon>Bacteria</taxon>
        <taxon>Pseudomonadati</taxon>
        <taxon>Pseudomonadota</taxon>
        <taxon>Magnetococcia</taxon>
        <taxon>Magnetococcales</taxon>
        <taxon>Candidatus Magnetaquicoccaceae</taxon>
        <taxon>Candidatus Magnetaquiglobus</taxon>
    </lineage>
</organism>
<dbReference type="Proteomes" id="UP001628193">
    <property type="component" value="Unassembled WGS sequence"/>
</dbReference>
<dbReference type="PRINTS" id="PR00507">
    <property type="entry name" value="N12N6MTFRASE"/>
</dbReference>
<feature type="region of interest" description="Disordered" evidence="6">
    <location>
        <begin position="361"/>
        <end position="402"/>
    </location>
</feature>
<dbReference type="CDD" id="cd02440">
    <property type="entry name" value="AdoMet_MTases"/>
    <property type="match status" value="1"/>
</dbReference>
<dbReference type="PANTHER" id="PTHR47816:SF4">
    <property type="entry name" value="RIBOSOMAL RNA SMALL SUBUNIT METHYLTRANSFERASE C"/>
    <property type="match status" value="1"/>
</dbReference>
<feature type="domain" description="Methyltransferase small N-terminal" evidence="8">
    <location>
        <begin position="52"/>
        <end position="139"/>
    </location>
</feature>
<reference evidence="9 10" key="1">
    <citation type="submission" date="2024-09" db="EMBL/GenBank/DDBJ databases">
        <title>Draft genome sequence of Candidatus Magnetaquicoccaceae bacterium FCR-1.</title>
        <authorList>
            <person name="Shimoshige H."/>
            <person name="Shimamura S."/>
            <person name="Taoka A."/>
            <person name="Kobayashi H."/>
            <person name="Maekawa T."/>
        </authorList>
    </citation>
    <scope>NUCLEOTIDE SEQUENCE [LARGE SCALE GENOMIC DNA]</scope>
    <source>
        <strain evidence="9 10">FCR-1</strain>
    </source>
</reference>
<comment type="caution">
    <text evidence="9">The sequence shown here is derived from an EMBL/GenBank/DDBJ whole genome shotgun (WGS) entry which is preliminary data.</text>
</comment>
<dbReference type="InterPro" id="IPR046977">
    <property type="entry name" value="RsmC/RlmG"/>
</dbReference>
<dbReference type="Pfam" id="PF08468">
    <property type="entry name" value="MTS_N"/>
    <property type="match status" value="1"/>
</dbReference>
<dbReference type="SUPFAM" id="SSF53335">
    <property type="entry name" value="S-adenosyl-L-methionine-dependent methyltransferases"/>
    <property type="match status" value="1"/>
</dbReference>
<name>A0ABQ0CDL9_9PROT</name>
<dbReference type="PANTHER" id="PTHR47816">
    <property type="entry name" value="RIBOSOMAL RNA SMALL SUBUNIT METHYLTRANSFERASE C"/>
    <property type="match status" value="1"/>
</dbReference>
<dbReference type="RefSeq" id="WP_420906688.1">
    <property type="nucleotide sequence ID" value="NZ_BAAFGK010000005.1"/>
</dbReference>
<dbReference type="PROSITE" id="PS00092">
    <property type="entry name" value="N6_MTASE"/>
    <property type="match status" value="1"/>
</dbReference>
<evidence type="ECO:0000313" key="10">
    <source>
        <dbReference type="Proteomes" id="UP001628193"/>
    </source>
</evidence>
<keyword evidence="4 9" id="KW-0808">Transferase</keyword>
<evidence type="ECO:0000256" key="4">
    <source>
        <dbReference type="ARBA" id="ARBA00022679"/>
    </source>
</evidence>
<accession>A0ABQ0CDL9</accession>
<dbReference type="InterPro" id="IPR029063">
    <property type="entry name" value="SAM-dependent_MTases_sf"/>
</dbReference>
<keyword evidence="10" id="KW-1185">Reference proteome</keyword>
<gene>
    <name evidence="9" type="primary">rsmC</name>
    <name evidence="9" type="ORF">SIID45300_03332</name>
</gene>
<dbReference type="InterPro" id="IPR007848">
    <property type="entry name" value="Small_mtfrase_dom"/>
</dbReference>
<evidence type="ECO:0000313" key="9">
    <source>
        <dbReference type="EMBL" id="GAB0058972.1"/>
    </source>
</evidence>
<dbReference type="GO" id="GO:0052914">
    <property type="term" value="F:16S rRNA (guanine(1207)-N(2))-methyltransferase activity"/>
    <property type="evidence" value="ECO:0007669"/>
    <property type="project" value="UniProtKB-EC"/>
</dbReference>
<sequence length="402" mass="44005">MLPDSRSIQRFFSGLGEVCPIDRIDHLHLVHWPLDAPTPLDVLRDAGFTGSVVVARASLAAAIRQQHPGVNIRLDDHPSAGEPTRNLLMELPQGREAAKLAIESALATLTPDGRLWLFGERESGIRSLSKRFSDCETALCKGHLRLHTLTPESRALDEKNQESPFTPEADGFAHVRHEGMTIAVKPGIFSWRAIDPATLLLLDTLRDAPPGTRVLDWGCGSGVIGVTLAKRFPSLQVILSDDLVTATRCASRTVELNQLQERCTVITEDGMGERLSRMRFDALVTNPPFHRGVRTDHEATMAFLAAASDRLNPGGTLSLVGNRFLDYGALLSERFGAVEEIDGDETFTVWRGVKVKSEGIATRGAGPRRGAKPVRREIQPAPRDPFADLPSGRWVGVDELDN</sequence>
<dbReference type="Pfam" id="PF05175">
    <property type="entry name" value="MTS"/>
    <property type="match status" value="1"/>
</dbReference>
<evidence type="ECO:0000256" key="2">
    <source>
        <dbReference type="ARBA" id="ARBA00022552"/>
    </source>
</evidence>
<dbReference type="Gene3D" id="3.40.50.150">
    <property type="entry name" value="Vaccinia Virus protein VP39"/>
    <property type="match status" value="2"/>
</dbReference>
<keyword evidence="3 9" id="KW-0489">Methyltransferase</keyword>
<evidence type="ECO:0000256" key="6">
    <source>
        <dbReference type="SAM" id="MobiDB-lite"/>
    </source>
</evidence>
<evidence type="ECO:0000256" key="3">
    <source>
        <dbReference type="ARBA" id="ARBA00022603"/>
    </source>
</evidence>
<dbReference type="EMBL" id="BAAFGK010000005">
    <property type="protein sequence ID" value="GAB0058972.1"/>
    <property type="molecule type" value="Genomic_DNA"/>
</dbReference>
<dbReference type="EC" id="2.1.1.172" evidence="9"/>
<evidence type="ECO:0000259" key="8">
    <source>
        <dbReference type="Pfam" id="PF08468"/>
    </source>
</evidence>
<keyword evidence="1" id="KW-0963">Cytoplasm</keyword>
<evidence type="ECO:0000256" key="1">
    <source>
        <dbReference type="ARBA" id="ARBA00022490"/>
    </source>
</evidence>
<evidence type="ECO:0000259" key="7">
    <source>
        <dbReference type="Pfam" id="PF05175"/>
    </source>
</evidence>
<keyword evidence="2" id="KW-0698">rRNA processing</keyword>
<dbReference type="InterPro" id="IPR013675">
    <property type="entry name" value="Mtase_sm_N"/>
</dbReference>
<feature type="domain" description="Methyltransferase small" evidence="7">
    <location>
        <begin position="180"/>
        <end position="350"/>
    </location>
</feature>
<proteinExistence type="predicted"/>
<dbReference type="InterPro" id="IPR002052">
    <property type="entry name" value="DNA_methylase_N6_adenine_CS"/>
</dbReference>
<keyword evidence="5" id="KW-0949">S-adenosyl-L-methionine</keyword>